<dbReference type="RefSeq" id="WP_112056426.1">
    <property type="nucleotide sequence ID" value="NZ_QLSX01000016.1"/>
</dbReference>
<evidence type="ECO:0000313" key="2">
    <source>
        <dbReference type="Proteomes" id="UP000249700"/>
    </source>
</evidence>
<dbReference type="Proteomes" id="UP000249700">
    <property type="component" value="Unassembled WGS sequence"/>
</dbReference>
<reference evidence="1 2" key="1">
    <citation type="submission" date="2018-06" db="EMBL/GenBank/DDBJ databases">
        <title>Comparative analysis of microorganisms from saline springs in Andes Mountain Range, Colombia.</title>
        <authorList>
            <person name="Rubin E."/>
        </authorList>
    </citation>
    <scope>NUCLEOTIDE SEQUENCE [LARGE SCALE GENOMIC DNA]</scope>
    <source>
        <strain evidence="1 2">USBA-857</strain>
    </source>
</reference>
<evidence type="ECO:0000313" key="1">
    <source>
        <dbReference type="EMBL" id="RAR57090.1"/>
    </source>
</evidence>
<dbReference type="OrthoDB" id="6146809at2"/>
<accession>A0A328XE49</accession>
<sequence>MSNNPLPATTSISEKKEGEYNQHLTNRNLIIPDHYHQISSIPLEDYIEKLKRTLCETYFHISQKPPSIGSSPSKKNEEELANVLFHQEYASAKRKILSGTPASDYQETLELDLCEKIDDKISMFFSTSFIWLVCSDLLAQEGLRDQSWAALVEFASLETRLEDACIAEEKRWEKLLQQEYGRLANQNLRHLKYRLIDLLYEDCPDNGWPSVKVAAYKLHEKVLQFHEQSDQRSVIKLNESDIQRMITNWMNKNKEVNDIFKKLKKL</sequence>
<dbReference type="EMBL" id="QLSX01000016">
    <property type="protein sequence ID" value="RAR57090.1"/>
    <property type="molecule type" value="Genomic_DNA"/>
</dbReference>
<protein>
    <submittedName>
        <fullName evidence="1">Uncharacterized protein</fullName>
    </submittedName>
</protein>
<gene>
    <name evidence="1" type="ORF">BCL93_11623</name>
</gene>
<organism evidence="1 2">
    <name type="scientific">Onishia taeanensis</name>
    <dbReference type="NCBI Taxonomy" id="284577"/>
    <lineage>
        <taxon>Bacteria</taxon>
        <taxon>Pseudomonadati</taxon>
        <taxon>Pseudomonadota</taxon>
        <taxon>Gammaproteobacteria</taxon>
        <taxon>Oceanospirillales</taxon>
        <taxon>Halomonadaceae</taxon>
        <taxon>Onishia</taxon>
    </lineage>
</organism>
<comment type="caution">
    <text evidence="1">The sequence shown here is derived from an EMBL/GenBank/DDBJ whole genome shotgun (WGS) entry which is preliminary data.</text>
</comment>
<name>A0A328XE49_9GAMM</name>
<proteinExistence type="predicted"/>
<dbReference type="AlphaFoldDB" id="A0A328XE49"/>